<organism evidence="1 2">
    <name type="scientific">Kribbella sindirgiensis</name>
    <dbReference type="NCBI Taxonomy" id="1124744"/>
    <lineage>
        <taxon>Bacteria</taxon>
        <taxon>Bacillati</taxon>
        <taxon>Actinomycetota</taxon>
        <taxon>Actinomycetes</taxon>
        <taxon>Propionibacteriales</taxon>
        <taxon>Kribbellaceae</taxon>
        <taxon>Kribbella</taxon>
    </lineage>
</organism>
<evidence type="ECO:0008006" key="3">
    <source>
        <dbReference type="Google" id="ProtNLM"/>
    </source>
</evidence>
<dbReference type="OrthoDB" id="3827483at2"/>
<evidence type="ECO:0000313" key="2">
    <source>
        <dbReference type="Proteomes" id="UP000292695"/>
    </source>
</evidence>
<reference evidence="1 2" key="1">
    <citation type="submission" date="2019-02" db="EMBL/GenBank/DDBJ databases">
        <title>Kribbella capetownensis sp. nov. and Kribbella speibonae sp. nov., isolated from soil.</title>
        <authorList>
            <person name="Curtis S.M."/>
            <person name="Norton I."/>
            <person name="Everest G.J."/>
            <person name="Meyers P.R."/>
        </authorList>
    </citation>
    <scope>NUCLEOTIDE SEQUENCE [LARGE SCALE GENOMIC DNA]</scope>
    <source>
        <strain evidence="1 2">DSM 27082</strain>
    </source>
</reference>
<dbReference type="Proteomes" id="UP000292695">
    <property type="component" value="Unassembled WGS sequence"/>
</dbReference>
<keyword evidence="2" id="KW-1185">Reference proteome</keyword>
<dbReference type="AlphaFoldDB" id="A0A4R0IEU7"/>
<comment type="caution">
    <text evidence="1">The sequence shown here is derived from an EMBL/GenBank/DDBJ whole genome shotgun (WGS) entry which is preliminary data.</text>
</comment>
<name>A0A4R0IEU7_9ACTN</name>
<protein>
    <recommendedName>
        <fullName evidence="3">Resolvase/invertase-type recombinase catalytic domain-containing protein</fullName>
    </recommendedName>
</protein>
<evidence type="ECO:0000313" key="1">
    <source>
        <dbReference type="EMBL" id="TCC30524.1"/>
    </source>
</evidence>
<accession>A0A4R0IEU7</accession>
<gene>
    <name evidence="1" type="ORF">E0H50_24260</name>
</gene>
<proteinExistence type="predicted"/>
<dbReference type="RefSeq" id="WP_131292395.1">
    <property type="nucleotide sequence ID" value="NZ_SJKA01000008.1"/>
</dbReference>
<dbReference type="EMBL" id="SJKA01000008">
    <property type="protein sequence ID" value="TCC30524.1"/>
    <property type="molecule type" value="Genomic_DNA"/>
</dbReference>
<sequence>MRSTLSGTDHHERGNAMRAYGYIRKHFLMNDSELASARKLVVDAAQSRGVQLVAIHVEEIETSPEAFHDLLAIVMQEAQRMIITPDVQHLEVAGDPSSVKQRLESNGITIVVGG</sequence>